<organism evidence="3">
    <name type="scientific">Caenorhabditis remanei</name>
    <name type="common">Caenorhabditis vulgaris</name>
    <dbReference type="NCBI Taxonomy" id="31234"/>
    <lineage>
        <taxon>Eukaryota</taxon>
        <taxon>Metazoa</taxon>
        <taxon>Ecdysozoa</taxon>
        <taxon>Nematoda</taxon>
        <taxon>Chromadorea</taxon>
        <taxon>Rhabditida</taxon>
        <taxon>Rhabditina</taxon>
        <taxon>Rhabditomorpha</taxon>
        <taxon>Rhabditoidea</taxon>
        <taxon>Rhabditidae</taxon>
        <taxon>Peloderinae</taxon>
        <taxon>Caenorhabditis</taxon>
    </lineage>
</organism>
<dbReference type="AlphaFoldDB" id="E3NVK2"/>
<name>E3NVK2_CAERE</name>
<feature type="compositionally biased region" description="Pro residues" evidence="1">
    <location>
        <begin position="19"/>
        <end position="29"/>
    </location>
</feature>
<sequence>MTTTLVFCRSIRPRQAVPQPCPESEPAPIPAEEADDRGRDDGHEEDEAHGARVGEPGEHGEHGVEETLLAEGRGAAEHLAGEDEPDGDDQRDDRLRDRAGPGGAVLRGAREPRGQHALAAEREEVAGDRVVERLQRREEAREEQDVHNVDEDHADVAVHEHEHQIGARLLRLRDDVRRADTDRERPRAERVEEADDRDGGVGRPRHGALGVLRLLAVDRGALEAHERGDAEDEHDAERGAEELGGIQRGRGDALGSDGERDDVEHDHDEELEGDEHAEHLRREVDAIHAEHADDHDAEQDPQPPWRRESELRLEEHRELEAEETVDADLHRVVRDERDERGADADGAAEALRDVGVEGARVGDVAAHGGVADREHREDHRDHDEAERDAEGAGHREGGGDAARDHGERCGRGDDHQRDRGDAERPAAEPRIVRRRSVGG</sequence>
<feature type="region of interest" description="Disordered" evidence="1">
    <location>
        <begin position="1"/>
        <end position="123"/>
    </location>
</feature>
<gene>
    <name evidence="2" type="ORF">CRE_10789</name>
</gene>
<feature type="compositionally biased region" description="Basic and acidic residues" evidence="1">
    <location>
        <begin position="262"/>
        <end position="294"/>
    </location>
</feature>
<dbReference type="STRING" id="31234.E3NVK2"/>
<feature type="compositionally biased region" description="Basic and acidic residues" evidence="1">
    <location>
        <begin position="370"/>
        <end position="431"/>
    </location>
</feature>
<feature type="region of interest" description="Disordered" evidence="1">
    <location>
        <begin position="137"/>
        <end position="162"/>
    </location>
</feature>
<feature type="compositionally biased region" description="Basic and acidic residues" evidence="1">
    <location>
        <begin position="327"/>
        <end position="343"/>
    </location>
</feature>
<dbReference type="Proteomes" id="UP000008281">
    <property type="component" value="Unassembled WGS sequence"/>
</dbReference>
<dbReference type="EMBL" id="DS271009">
    <property type="protein sequence ID" value="EFO98456.1"/>
    <property type="molecule type" value="Genomic_DNA"/>
</dbReference>
<proteinExistence type="predicted"/>
<feature type="compositionally biased region" description="Basic and acidic residues" evidence="1">
    <location>
        <begin position="175"/>
        <end position="191"/>
    </location>
</feature>
<feature type="compositionally biased region" description="Basic and acidic residues" evidence="1">
    <location>
        <begin position="108"/>
        <end position="123"/>
    </location>
</feature>
<feature type="region of interest" description="Disordered" evidence="1">
    <location>
        <begin position="175"/>
        <end position="207"/>
    </location>
</feature>
<accession>E3NVK2</accession>
<dbReference type="OMA" id="PADISCE"/>
<feature type="compositionally biased region" description="Basic and acidic residues" evidence="1">
    <location>
        <begin position="305"/>
        <end position="319"/>
    </location>
</feature>
<keyword evidence="3" id="KW-1185">Reference proteome</keyword>
<feature type="region of interest" description="Disordered" evidence="1">
    <location>
        <begin position="224"/>
        <end position="439"/>
    </location>
</feature>
<protein>
    <submittedName>
        <fullName evidence="2">Uncharacterized protein</fullName>
    </submittedName>
</protein>
<evidence type="ECO:0000313" key="2">
    <source>
        <dbReference type="EMBL" id="EFO98456.1"/>
    </source>
</evidence>
<dbReference type="InParanoid" id="E3NVK2"/>
<evidence type="ECO:0000256" key="1">
    <source>
        <dbReference type="SAM" id="MobiDB-lite"/>
    </source>
</evidence>
<dbReference type="HOGENOM" id="CLU_624443_0_0_1"/>
<evidence type="ECO:0000313" key="3">
    <source>
        <dbReference type="Proteomes" id="UP000008281"/>
    </source>
</evidence>
<feature type="compositionally biased region" description="Basic and acidic residues" evidence="1">
    <location>
        <begin position="36"/>
        <end position="65"/>
    </location>
</feature>
<reference evidence="2" key="1">
    <citation type="submission" date="2007-07" db="EMBL/GenBank/DDBJ databases">
        <title>PCAP assembly of the Caenorhabditis remanei genome.</title>
        <authorList>
            <consortium name="The Caenorhabditis remanei Sequencing Consortium"/>
            <person name="Wilson R.K."/>
        </authorList>
    </citation>
    <scope>NUCLEOTIDE SEQUENCE [LARGE SCALE GENOMIC DNA]</scope>
    <source>
        <strain evidence="2">PB4641</strain>
    </source>
</reference>